<dbReference type="AlphaFoldDB" id="Q6CM39"/>
<dbReference type="GO" id="GO:0006044">
    <property type="term" value="P:N-acetylglucosamine metabolic process"/>
    <property type="evidence" value="ECO:0007669"/>
    <property type="project" value="TreeGrafter"/>
</dbReference>
<dbReference type="Pfam" id="PF12239">
    <property type="entry name" value="DUF3605"/>
    <property type="match status" value="1"/>
</dbReference>
<dbReference type="InParanoid" id="Q6CM39"/>
<dbReference type="eggNOG" id="ENOG502S263">
    <property type="taxonomic scope" value="Eukaryota"/>
</dbReference>
<dbReference type="PANTHER" id="PTHR35020">
    <property type="entry name" value="N-ACETYLGLUCOSAMINE-INDUCED PROTEIN 1"/>
    <property type="match status" value="1"/>
</dbReference>
<organism evidence="1 2">
    <name type="scientific">Kluyveromyces lactis (strain ATCC 8585 / CBS 2359 / DSM 70799 / NBRC 1267 / NRRL Y-1140 / WM37)</name>
    <name type="common">Yeast</name>
    <name type="synonym">Candida sphaerica</name>
    <dbReference type="NCBI Taxonomy" id="284590"/>
    <lineage>
        <taxon>Eukaryota</taxon>
        <taxon>Fungi</taxon>
        <taxon>Dikarya</taxon>
        <taxon>Ascomycota</taxon>
        <taxon>Saccharomycotina</taxon>
        <taxon>Saccharomycetes</taxon>
        <taxon>Saccharomycetales</taxon>
        <taxon>Saccharomycetaceae</taxon>
        <taxon>Kluyveromyces</taxon>
    </lineage>
</organism>
<evidence type="ECO:0000313" key="1">
    <source>
        <dbReference type="EMBL" id="CAH00087.1"/>
    </source>
</evidence>
<sequence>MTTSKDPITWEQSKHYIKTGELYKLIRSPEITAKYRKHKSELESKGQDLVSFILTSRLHWDVKELNHFNNIAFASDEDKIKTLFKDKTTLKILTNDYPYNLEDSISHILIWSKIYIPLYQSNVNASTDDSVVMQSMNTEVKQLIEKFLDHLLKPLGLTDYIWFINYPRLQSIKTVSHIHVLIKSNDKDTVQRLVDDDSLLTPLPSE</sequence>
<dbReference type="HOGENOM" id="CLU_075862_2_1_1"/>
<dbReference type="GO" id="GO:0005737">
    <property type="term" value="C:cytoplasm"/>
    <property type="evidence" value="ECO:0007669"/>
    <property type="project" value="TreeGrafter"/>
</dbReference>
<dbReference type="FunCoup" id="Q6CM39">
    <property type="interactions" value="2"/>
</dbReference>
<keyword evidence="2" id="KW-1185">Reference proteome</keyword>
<proteinExistence type="predicted"/>
<evidence type="ECO:0000313" key="2">
    <source>
        <dbReference type="Proteomes" id="UP000000598"/>
    </source>
</evidence>
<dbReference type="InterPro" id="IPR022036">
    <property type="entry name" value="DUF3605"/>
</dbReference>
<dbReference type="EMBL" id="CR382125">
    <property type="protein sequence ID" value="CAH00087.1"/>
    <property type="molecule type" value="Genomic_DNA"/>
</dbReference>
<dbReference type="Proteomes" id="UP000000598">
    <property type="component" value="Chromosome E"/>
</dbReference>
<dbReference type="PANTHER" id="PTHR35020:SF2">
    <property type="entry name" value="N-ACETYLGLUCOSAMINE-INDUCED PROTEIN 1"/>
    <property type="match status" value="1"/>
</dbReference>
<protein>
    <submittedName>
        <fullName evidence="1">KLLA0E23233p</fullName>
    </submittedName>
</protein>
<gene>
    <name evidence="1" type="ORF">KLLA0_E23233g</name>
</gene>
<reference evidence="1 2" key="1">
    <citation type="journal article" date="2004" name="Nature">
        <title>Genome evolution in yeasts.</title>
        <authorList>
            <consortium name="Genolevures"/>
            <person name="Dujon B."/>
            <person name="Sherman D."/>
            <person name="Fischer G."/>
            <person name="Durrens P."/>
            <person name="Casaregola S."/>
            <person name="Lafontaine I."/>
            <person name="de Montigny J."/>
            <person name="Marck C."/>
            <person name="Neuveglise C."/>
            <person name="Talla E."/>
            <person name="Goffard N."/>
            <person name="Frangeul L."/>
            <person name="Aigle M."/>
            <person name="Anthouard V."/>
            <person name="Babour A."/>
            <person name="Barbe V."/>
            <person name="Barnay S."/>
            <person name="Blanchin S."/>
            <person name="Beckerich J.M."/>
            <person name="Beyne E."/>
            <person name="Bleykasten C."/>
            <person name="Boisrame A."/>
            <person name="Boyer J."/>
            <person name="Cattolico L."/>
            <person name="Confanioleri F."/>
            <person name="de Daruvar A."/>
            <person name="Despons L."/>
            <person name="Fabre E."/>
            <person name="Fairhead C."/>
            <person name="Ferry-Dumazet H."/>
            <person name="Groppi A."/>
            <person name="Hantraye F."/>
            <person name="Hennequin C."/>
            <person name="Jauniaux N."/>
            <person name="Joyet P."/>
            <person name="Kachouri R."/>
            <person name="Kerrest A."/>
            <person name="Koszul R."/>
            <person name="Lemaire M."/>
            <person name="Lesur I."/>
            <person name="Ma L."/>
            <person name="Muller H."/>
            <person name="Nicaud J.M."/>
            <person name="Nikolski M."/>
            <person name="Oztas S."/>
            <person name="Ozier-Kalogeropoulos O."/>
            <person name="Pellenz S."/>
            <person name="Potier S."/>
            <person name="Richard G.F."/>
            <person name="Straub M.L."/>
            <person name="Suleau A."/>
            <person name="Swennene D."/>
            <person name="Tekaia F."/>
            <person name="Wesolowski-Louvel M."/>
            <person name="Westhof E."/>
            <person name="Wirth B."/>
            <person name="Zeniou-Meyer M."/>
            <person name="Zivanovic I."/>
            <person name="Bolotin-Fukuhara M."/>
            <person name="Thierry A."/>
            <person name="Bouchier C."/>
            <person name="Caudron B."/>
            <person name="Scarpelli C."/>
            <person name="Gaillardin C."/>
            <person name="Weissenbach J."/>
            <person name="Wincker P."/>
            <person name="Souciet J.L."/>
        </authorList>
    </citation>
    <scope>NUCLEOTIDE SEQUENCE [LARGE SCALE GENOMIC DNA]</scope>
    <source>
        <strain evidence="2">ATCC 8585 / CBS 2359 / DSM 70799 / NBRC 1267 / NRRL Y-1140 / WM37</strain>
    </source>
</reference>
<dbReference type="PaxDb" id="284590-Q6CM39"/>
<dbReference type="KEGG" id="kla:KLLA0_E23233g"/>
<name>Q6CM39_KLULA</name>
<accession>Q6CM39</accession>
<dbReference type="OMA" id="YHDWEDL"/>